<evidence type="ECO:0000313" key="3">
    <source>
        <dbReference type="Proteomes" id="UP000295096"/>
    </source>
</evidence>
<organism evidence="2 3">
    <name type="scientific">Dankookia rubra</name>
    <dbReference type="NCBI Taxonomy" id="1442381"/>
    <lineage>
        <taxon>Bacteria</taxon>
        <taxon>Pseudomonadati</taxon>
        <taxon>Pseudomonadota</taxon>
        <taxon>Alphaproteobacteria</taxon>
        <taxon>Acetobacterales</taxon>
        <taxon>Roseomonadaceae</taxon>
        <taxon>Dankookia</taxon>
    </lineage>
</organism>
<evidence type="ECO:0000256" key="1">
    <source>
        <dbReference type="SAM" id="Phobius"/>
    </source>
</evidence>
<keyword evidence="1" id="KW-0472">Membrane</keyword>
<comment type="caution">
    <text evidence="2">The sequence shown here is derived from an EMBL/GenBank/DDBJ whole genome shotgun (WGS) entry which is preliminary data.</text>
</comment>
<keyword evidence="1" id="KW-0812">Transmembrane</keyword>
<sequence length="66" mass="7048">MARWLSALGSLLVLLGLAAAWIGWDALLWIPEAAVAAVRRNPETYGVVAAGLVLMMLARMIGRRGS</sequence>
<dbReference type="RefSeq" id="WP_133289467.1">
    <property type="nucleotide sequence ID" value="NZ_SMSJ01000018.1"/>
</dbReference>
<protein>
    <submittedName>
        <fullName evidence="2">Uncharacterized protein</fullName>
    </submittedName>
</protein>
<dbReference type="Proteomes" id="UP000295096">
    <property type="component" value="Unassembled WGS sequence"/>
</dbReference>
<dbReference type="OrthoDB" id="7284075at2"/>
<keyword evidence="1" id="KW-1133">Transmembrane helix</keyword>
<feature type="transmembrane region" description="Helical" evidence="1">
    <location>
        <begin position="44"/>
        <end position="62"/>
    </location>
</feature>
<accession>A0A4R5QG37</accession>
<reference evidence="2 3" key="1">
    <citation type="journal article" date="2016" name="J. Microbiol.">
        <title>Dankookia rubra gen. nov., sp. nov., an alphaproteobacterium isolated from sediment of a shallow stream.</title>
        <authorList>
            <person name="Kim W.H."/>
            <person name="Kim D.H."/>
            <person name="Kang K."/>
            <person name="Ahn T.Y."/>
        </authorList>
    </citation>
    <scope>NUCLEOTIDE SEQUENCE [LARGE SCALE GENOMIC DNA]</scope>
    <source>
        <strain evidence="2 3">JCM30602</strain>
    </source>
</reference>
<proteinExistence type="predicted"/>
<dbReference type="AlphaFoldDB" id="A0A4R5QG37"/>
<keyword evidence="3" id="KW-1185">Reference proteome</keyword>
<evidence type="ECO:0000313" key="2">
    <source>
        <dbReference type="EMBL" id="TDH61679.1"/>
    </source>
</evidence>
<dbReference type="EMBL" id="SMSJ01000018">
    <property type="protein sequence ID" value="TDH61679.1"/>
    <property type="molecule type" value="Genomic_DNA"/>
</dbReference>
<gene>
    <name evidence="2" type="ORF">E2C06_15250</name>
</gene>
<name>A0A4R5QG37_9PROT</name>